<keyword evidence="2" id="KW-1185">Reference proteome</keyword>
<sequence length="81" mass="8523">MLLAISTPSVIAQEVNSALKANNTIDETEIIEVSGIRSSLENALNVKREASSIVDAISATDIDSLPALDLGEALQAIPEFN</sequence>
<proteinExistence type="predicted"/>
<dbReference type="SUPFAM" id="SSF56935">
    <property type="entry name" value="Porins"/>
    <property type="match status" value="1"/>
</dbReference>
<comment type="caution">
    <text evidence="1">The sequence shown here is derived from an EMBL/GenBank/DDBJ whole genome shotgun (WGS) entry which is preliminary data.</text>
</comment>
<gene>
    <name evidence="1" type="ORF">RS130_00505</name>
</gene>
<dbReference type="PANTHER" id="PTHR40980:SF4">
    <property type="entry name" value="TONB-DEPENDENT RECEPTOR-LIKE BETA-BARREL DOMAIN-CONTAINING PROTEIN"/>
    <property type="match status" value="1"/>
</dbReference>
<dbReference type="RefSeq" id="WP_316024303.1">
    <property type="nucleotide sequence ID" value="NZ_JAWDIO010000001.1"/>
</dbReference>
<name>A0ABU3SRF9_9ALTE</name>
<organism evidence="1 2">
    <name type="scientific">Paraglaciecola aquimarina</name>
    <dbReference type="NCBI Taxonomy" id="1235557"/>
    <lineage>
        <taxon>Bacteria</taxon>
        <taxon>Pseudomonadati</taxon>
        <taxon>Pseudomonadota</taxon>
        <taxon>Gammaproteobacteria</taxon>
        <taxon>Alteromonadales</taxon>
        <taxon>Alteromonadaceae</taxon>
        <taxon>Paraglaciecola</taxon>
    </lineage>
</organism>
<reference evidence="1 2" key="1">
    <citation type="submission" date="2023-10" db="EMBL/GenBank/DDBJ databases">
        <title>Glaciecola aquimarina strain GGW-M5 nov., isolated from a coastal seawater.</title>
        <authorList>
            <person name="Bayburt H."/>
            <person name="Kim J.M."/>
            <person name="Choi B.J."/>
            <person name="Jeon C.O."/>
        </authorList>
    </citation>
    <scope>NUCLEOTIDE SEQUENCE [LARGE SCALE GENOMIC DNA]</scope>
    <source>
        <strain evidence="1 2">KCTC 32108</strain>
    </source>
</reference>
<dbReference type="PANTHER" id="PTHR40980">
    <property type="entry name" value="PLUG DOMAIN-CONTAINING PROTEIN"/>
    <property type="match status" value="1"/>
</dbReference>
<evidence type="ECO:0000313" key="1">
    <source>
        <dbReference type="EMBL" id="MDU0352592.1"/>
    </source>
</evidence>
<dbReference type="EMBL" id="JAWDIO010000001">
    <property type="protein sequence ID" value="MDU0352592.1"/>
    <property type="molecule type" value="Genomic_DNA"/>
</dbReference>
<evidence type="ECO:0000313" key="2">
    <source>
        <dbReference type="Proteomes" id="UP001247805"/>
    </source>
</evidence>
<accession>A0ABU3SRF9</accession>
<evidence type="ECO:0008006" key="3">
    <source>
        <dbReference type="Google" id="ProtNLM"/>
    </source>
</evidence>
<dbReference type="Proteomes" id="UP001247805">
    <property type="component" value="Unassembled WGS sequence"/>
</dbReference>
<protein>
    <recommendedName>
        <fullName evidence="3">TonB-dependent receptor</fullName>
    </recommendedName>
</protein>